<gene>
    <name evidence="2" type="ORF">ABFB10_14810</name>
</gene>
<protein>
    <submittedName>
        <fullName evidence="2">MarR family transcriptional regulator</fullName>
    </submittedName>
</protein>
<dbReference type="SMART" id="SM00347">
    <property type="entry name" value="HTH_MARR"/>
    <property type="match status" value="1"/>
</dbReference>
<dbReference type="PANTHER" id="PTHR33164:SF95">
    <property type="entry name" value="TRANSCRIPTIONAL REGULATOR"/>
    <property type="match status" value="1"/>
</dbReference>
<dbReference type="EMBL" id="JBDNCH010000002">
    <property type="protein sequence ID" value="MEN9062075.1"/>
    <property type="molecule type" value="Genomic_DNA"/>
</dbReference>
<dbReference type="Proteomes" id="UP001428774">
    <property type="component" value="Unassembled WGS sequence"/>
</dbReference>
<dbReference type="AlphaFoldDB" id="A0AAW9SKS4"/>
<reference evidence="2 3" key="1">
    <citation type="submission" date="2024-05" db="EMBL/GenBank/DDBJ databases">
        <title>Genome sequence of Ponticoccus litoralis KCCM 90028.</title>
        <authorList>
            <person name="Kim J.M."/>
            <person name="Lee J.K."/>
            <person name="Choi B.J."/>
            <person name="Bayburt H."/>
            <person name="Baek J.H."/>
            <person name="Jeon C.O."/>
        </authorList>
    </citation>
    <scope>NUCLEOTIDE SEQUENCE [LARGE SCALE GENOMIC DNA]</scope>
    <source>
        <strain evidence="2 3">KCCM 90028</strain>
    </source>
</reference>
<accession>A0AAW9SKS4</accession>
<dbReference type="PROSITE" id="PS50995">
    <property type="entry name" value="HTH_MARR_2"/>
    <property type="match status" value="1"/>
</dbReference>
<proteinExistence type="predicted"/>
<dbReference type="PRINTS" id="PR00598">
    <property type="entry name" value="HTHMARR"/>
</dbReference>
<comment type="caution">
    <text evidence="2">The sequence shown here is derived from an EMBL/GenBank/DDBJ whole genome shotgun (WGS) entry which is preliminary data.</text>
</comment>
<dbReference type="PANTHER" id="PTHR33164">
    <property type="entry name" value="TRANSCRIPTIONAL REGULATOR, MARR FAMILY"/>
    <property type="match status" value="1"/>
</dbReference>
<dbReference type="InterPro" id="IPR036390">
    <property type="entry name" value="WH_DNA-bd_sf"/>
</dbReference>
<evidence type="ECO:0000313" key="3">
    <source>
        <dbReference type="Proteomes" id="UP001428774"/>
    </source>
</evidence>
<organism evidence="2 3">
    <name type="scientific">Ponticoccus litoralis</name>
    <dbReference type="NCBI Taxonomy" id="422297"/>
    <lineage>
        <taxon>Bacteria</taxon>
        <taxon>Pseudomonadati</taxon>
        <taxon>Pseudomonadota</taxon>
        <taxon>Alphaproteobacteria</taxon>
        <taxon>Rhodobacterales</taxon>
        <taxon>Roseobacteraceae</taxon>
        <taxon>Ponticoccus</taxon>
    </lineage>
</organism>
<dbReference type="SUPFAM" id="SSF46785">
    <property type="entry name" value="Winged helix' DNA-binding domain"/>
    <property type="match status" value="1"/>
</dbReference>
<evidence type="ECO:0000313" key="2">
    <source>
        <dbReference type="EMBL" id="MEN9062075.1"/>
    </source>
</evidence>
<evidence type="ECO:0000259" key="1">
    <source>
        <dbReference type="PROSITE" id="PS50995"/>
    </source>
</evidence>
<sequence length="152" mass="15887">MGGDTDIGMMAGHVIRRLHQHSVQVFAAHARAAGVDLTPVQFAALDAVRAAPGLDQASIAAAIAYDRATIGGVIDRLQAKGLLSRRVSATDRRARVIQLTPEGEALLQRFRPVVEGAQDEILGALDGEERQAFLALARRALGQGGDDASGAG</sequence>
<name>A0AAW9SKS4_9RHOB</name>
<dbReference type="Gene3D" id="1.10.10.10">
    <property type="entry name" value="Winged helix-like DNA-binding domain superfamily/Winged helix DNA-binding domain"/>
    <property type="match status" value="1"/>
</dbReference>
<dbReference type="GO" id="GO:0003700">
    <property type="term" value="F:DNA-binding transcription factor activity"/>
    <property type="evidence" value="ECO:0007669"/>
    <property type="project" value="InterPro"/>
</dbReference>
<dbReference type="InterPro" id="IPR000835">
    <property type="entry name" value="HTH_MarR-typ"/>
</dbReference>
<feature type="domain" description="HTH marR-type" evidence="1">
    <location>
        <begin position="4"/>
        <end position="142"/>
    </location>
</feature>
<dbReference type="InterPro" id="IPR039422">
    <property type="entry name" value="MarR/SlyA-like"/>
</dbReference>
<keyword evidence="3" id="KW-1185">Reference proteome</keyword>
<dbReference type="RefSeq" id="WP_347167083.1">
    <property type="nucleotide sequence ID" value="NZ_JBDNCH010000002.1"/>
</dbReference>
<dbReference type="GO" id="GO:0006950">
    <property type="term" value="P:response to stress"/>
    <property type="evidence" value="ECO:0007669"/>
    <property type="project" value="TreeGrafter"/>
</dbReference>
<dbReference type="InterPro" id="IPR036388">
    <property type="entry name" value="WH-like_DNA-bd_sf"/>
</dbReference>
<dbReference type="Pfam" id="PF12802">
    <property type="entry name" value="MarR_2"/>
    <property type="match status" value="1"/>
</dbReference>